<evidence type="ECO:0000313" key="1">
    <source>
        <dbReference type="EMBL" id="RYQ86948.1"/>
    </source>
</evidence>
<evidence type="ECO:0000313" key="2">
    <source>
        <dbReference type="Proteomes" id="UP000289738"/>
    </source>
</evidence>
<dbReference type="AlphaFoldDB" id="A0A444XB71"/>
<gene>
    <name evidence="1" type="ORF">Ahy_B10g106555</name>
</gene>
<keyword evidence="2" id="KW-1185">Reference proteome</keyword>
<dbReference type="EMBL" id="SDMP01000020">
    <property type="protein sequence ID" value="RYQ86948.1"/>
    <property type="molecule type" value="Genomic_DNA"/>
</dbReference>
<evidence type="ECO:0008006" key="3">
    <source>
        <dbReference type="Google" id="ProtNLM"/>
    </source>
</evidence>
<dbReference type="PANTHER" id="PTHR35218:SF9">
    <property type="entry name" value="ENDONUCLEASE_EXONUCLEASE_PHOSPHATASE DOMAIN-CONTAINING PROTEIN"/>
    <property type="match status" value="1"/>
</dbReference>
<comment type="caution">
    <text evidence="1">The sequence shown here is derived from an EMBL/GenBank/DDBJ whole genome shotgun (WGS) entry which is preliminary data.</text>
</comment>
<name>A0A444XB71_ARAHY</name>
<proteinExistence type="predicted"/>
<dbReference type="SUPFAM" id="SSF56219">
    <property type="entry name" value="DNase I-like"/>
    <property type="match status" value="1"/>
</dbReference>
<dbReference type="InterPro" id="IPR036691">
    <property type="entry name" value="Endo/exonu/phosph_ase_sf"/>
</dbReference>
<protein>
    <recommendedName>
        <fullName evidence="3">Endonuclease/exonuclease/phosphatase domain-containing protein</fullName>
    </recommendedName>
</protein>
<organism evidence="1 2">
    <name type="scientific">Arachis hypogaea</name>
    <name type="common">Peanut</name>
    <dbReference type="NCBI Taxonomy" id="3818"/>
    <lineage>
        <taxon>Eukaryota</taxon>
        <taxon>Viridiplantae</taxon>
        <taxon>Streptophyta</taxon>
        <taxon>Embryophyta</taxon>
        <taxon>Tracheophyta</taxon>
        <taxon>Spermatophyta</taxon>
        <taxon>Magnoliopsida</taxon>
        <taxon>eudicotyledons</taxon>
        <taxon>Gunneridae</taxon>
        <taxon>Pentapetalae</taxon>
        <taxon>rosids</taxon>
        <taxon>fabids</taxon>
        <taxon>Fabales</taxon>
        <taxon>Fabaceae</taxon>
        <taxon>Papilionoideae</taxon>
        <taxon>50 kb inversion clade</taxon>
        <taxon>dalbergioids sensu lato</taxon>
        <taxon>Dalbergieae</taxon>
        <taxon>Pterocarpus clade</taxon>
        <taxon>Arachis</taxon>
    </lineage>
</organism>
<accession>A0A444XB71</accession>
<dbReference type="Proteomes" id="UP000289738">
    <property type="component" value="Chromosome B10"/>
</dbReference>
<dbReference type="Gene3D" id="3.60.10.10">
    <property type="entry name" value="Endonuclease/exonuclease/phosphatase"/>
    <property type="match status" value="1"/>
</dbReference>
<dbReference type="PANTHER" id="PTHR35218">
    <property type="entry name" value="RNASE H DOMAIN-CONTAINING PROTEIN"/>
    <property type="match status" value="1"/>
</dbReference>
<reference evidence="1 2" key="1">
    <citation type="submission" date="2019-01" db="EMBL/GenBank/DDBJ databases">
        <title>Sequencing of cultivated peanut Arachis hypogaea provides insights into genome evolution and oil improvement.</title>
        <authorList>
            <person name="Chen X."/>
        </authorList>
    </citation>
    <scope>NUCLEOTIDE SEQUENCE [LARGE SCALE GENOMIC DNA]</scope>
    <source>
        <strain evidence="2">cv. Fuhuasheng</strain>
        <tissue evidence="1">Leaves</tissue>
    </source>
</reference>
<sequence>MTIISWNYRGAGGKTFPTLIRDIRREYNANFIILLETHVSRLRGAAIHERIGFDNSFILESSWKVDVLKHNRQIVHLRLTDNNDSTWFLSTVYGNPQHSSRGSLWTTLHSLAFTINLPW</sequence>